<sequence length="158" mass="18324">MQPSRSVFIQEVVGMPERAVQYRSNPEVQRGFVRQLCVVEYVIVRESRTDNFWHAWILYLNQAMQTSCHSNRPSITNDIHPQFVVDEMPKNSNRTRLRAVQRASGTVVAAAAAARVHRSTWYRWKAAERRLDIAAKRAPNKHYMDPRHVLPCTPETPN</sequence>
<gene>
    <name evidence="1" type="ORF">Pfra01_001696000</name>
</gene>
<accession>A0A9W6XW28</accession>
<keyword evidence="2" id="KW-1185">Reference proteome</keyword>
<evidence type="ECO:0000313" key="2">
    <source>
        <dbReference type="Proteomes" id="UP001165121"/>
    </source>
</evidence>
<organism evidence="1 2">
    <name type="scientific">Phytophthora fragariaefolia</name>
    <dbReference type="NCBI Taxonomy" id="1490495"/>
    <lineage>
        <taxon>Eukaryota</taxon>
        <taxon>Sar</taxon>
        <taxon>Stramenopiles</taxon>
        <taxon>Oomycota</taxon>
        <taxon>Peronosporomycetes</taxon>
        <taxon>Peronosporales</taxon>
        <taxon>Peronosporaceae</taxon>
        <taxon>Phytophthora</taxon>
    </lineage>
</organism>
<name>A0A9W6XW28_9STRA</name>
<dbReference type="Proteomes" id="UP001165121">
    <property type="component" value="Unassembled WGS sequence"/>
</dbReference>
<reference evidence="1" key="1">
    <citation type="submission" date="2023-04" db="EMBL/GenBank/DDBJ databases">
        <title>Phytophthora fragariaefolia NBRC 109709.</title>
        <authorList>
            <person name="Ichikawa N."/>
            <person name="Sato H."/>
            <person name="Tonouchi N."/>
        </authorList>
    </citation>
    <scope>NUCLEOTIDE SEQUENCE</scope>
    <source>
        <strain evidence="1">NBRC 109709</strain>
    </source>
</reference>
<dbReference type="EMBL" id="BSXT01001959">
    <property type="protein sequence ID" value="GMF46287.1"/>
    <property type="molecule type" value="Genomic_DNA"/>
</dbReference>
<comment type="caution">
    <text evidence="1">The sequence shown here is derived from an EMBL/GenBank/DDBJ whole genome shotgun (WGS) entry which is preliminary data.</text>
</comment>
<protein>
    <submittedName>
        <fullName evidence="1">Unnamed protein product</fullName>
    </submittedName>
</protein>
<dbReference type="AlphaFoldDB" id="A0A9W6XW28"/>
<evidence type="ECO:0000313" key="1">
    <source>
        <dbReference type="EMBL" id="GMF46287.1"/>
    </source>
</evidence>
<proteinExistence type="predicted"/>